<gene>
    <name evidence="1" type="ORF">CR165_12070</name>
</gene>
<reference evidence="2" key="1">
    <citation type="submission" date="2017-10" db="EMBL/GenBank/DDBJ databases">
        <authorList>
            <person name="Toshchakov S.V."/>
            <person name="Goeva M.A."/>
        </authorList>
    </citation>
    <scope>NUCLEOTIDE SEQUENCE [LARGE SCALE GENOMIC DNA]</scope>
    <source>
        <strain evidence="2">JR1/69-1-13</strain>
    </source>
</reference>
<keyword evidence="2" id="KW-1185">Reference proteome</keyword>
<proteinExistence type="predicted"/>
<accession>A0A2U1V3D2</accession>
<protein>
    <submittedName>
        <fullName evidence="1">Uncharacterized protein</fullName>
    </submittedName>
</protein>
<dbReference type="EMBL" id="PDOA01000007">
    <property type="protein sequence ID" value="PWC28429.1"/>
    <property type="molecule type" value="Genomic_DNA"/>
</dbReference>
<evidence type="ECO:0000313" key="2">
    <source>
        <dbReference type="Proteomes" id="UP000245048"/>
    </source>
</evidence>
<dbReference type="OrthoDB" id="7284374at2"/>
<dbReference type="Proteomes" id="UP000245048">
    <property type="component" value="Unassembled WGS sequence"/>
</dbReference>
<sequence length="71" mass="7782">MITSRPVDISGRFVGVAVSGHDGWHFKAIDPQVDDLDGARFSSPAEAARVARLLLERERGTQRTPRLQPVA</sequence>
<dbReference type="RefSeq" id="WP_109517251.1">
    <property type="nucleotide sequence ID" value="NZ_PDOA01000007.1"/>
</dbReference>
<evidence type="ECO:0000313" key="1">
    <source>
        <dbReference type="EMBL" id="PWC28429.1"/>
    </source>
</evidence>
<name>A0A2U1V3D2_9PROT</name>
<dbReference type="AlphaFoldDB" id="A0A2U1V3D2"/>
<comment type="caution">
    <text evidence="1">The sequence shown here is derived from an EMBL/GenBank/DDBJ whole genome shotgun (WGS) entry which is preliminary data.</text>
</comment>
<organism evidence="1 2">
    <name type="scientific">Teichococcus aestuarii</name>
    <dbReference type="NCBI Taxonomy" id="568898"/>
    <lineage>
        <taxon>Bacteria</taxon>
        <taxon>Pseudomonadati</taxon>
        <taxon>Pseudomonadota</taxon>
        <taxon>Alphaproteobacteria</taxon>
        <taxon>Acetobacterales</taxon>
        <taxon>Roseomonadaceae</taxon>
        <taxon>Roseomonas</taxon>
    </lineage>
</organism>